<gene>
    <name evidence="1" type="ORF">HMPREF0201_02252</name>
</gene>
<accession>S3JA50</accession>
<comment type="caution">
    <text evidence="1">The sequence shown here is derived from an EMBL/GenBank/DDBJ whole genome shotgun (WGS) entry which is preliminary data.</text>
</comment>
<sequence length="60" mass="6569">MADNVKNVTSCLAGGIQREEIACRSACRPEFCLSLPSPNFAVTGARTMDRPDSPRERKTL</sequence>
<name>S3JA50_9ENTR</name>
<evidence type="ECO:0000313" key="1">
    <source>
        <dbReference type="EMBL" id="EPF17017.1"/>
    </source>
</evidence>
<evidence type="ECO:0000313" key="2">
    <source>
        <dbReference type="Proteomes" id="UP000014585"/>
    </source>
</evidence>
<reference evidence="1 2" key="1">
    <citation type="submission" date="2013-04" db="EMBL/GenBank/DDBJ databases">
        <authorList>
            <person name="Weinstock G."/>
            <person name="Sodergren E."/>
            <person name="Lobos E.A."/>
            <person name="Fulton L."/>
            <person name="Fulton R."/>
            <person name="Courtney L."/>
            <person name="Fronick C."/>
            <person name="O'Laughlin M."/>
            <person name="Godfrey J."/>
            <person name="Wilson R.M."/>
            <person name="Miner T."/>
            <person name="Farmer C."/>
            <person name="Delehaunty K."/>
            <person name="Cordes M."/>
            <person name="Minx P."/>
            <person name="Tomlinson C."/>
            <person name="Chen J."/>
            <person name="Wollam A."/>
            <person name="Pepin K.H."/>
            <person name="Palsikar V.B."/>
            <person name="Zhang X."/>
            <person name="Suruliraj S."/>
            <person name="Perna N.T."/>
            <person name="Plunkett G."/>
            <person name="Warren W."/>
            <person name="Mitreva M."/>
            <person name="Mardis E.R."/>
            <person name="Wilson R.K."/>
        </authorList>
    </citation>
    <scope>NUCLEOTIDE SEQUENCE [LARGE SCALE GENOMIC DNA]</scope>
    <source>
        <strain evidence="1 2">DSM 4568</strain>
    </source>
</reference>
<dbReference type="EMBL" id="ATDT01000020">
    <property type="protein sequence ID" value="EPF17017.1"/>
    <property type="molecule type" value="Genomic_DNA"/>
</dbReference>
<protein>
    <submittedName>
        <fullName evidence="1">Uncharacterized protein</fullName>
    </submittedName>
</protein>
<dbReference type="AlphaFoldDB" id="S3JA50"/>
<organism evidence="1 2">
    <name type="scientific">Cedecea davisae DSM 4568</name>
    <dbReference type="NCBI Taxonomy" id="566551"/>
    <lineage>
        <taxon>Bacteria</taxon>
        <taxon>Pseudomonadati</taxon>
        <taxon>Pseudomonadota</taxon>
        <taxon>Gammaproteobacteria</taxon>
        <taxon>Enterobacterales</taxon>
        <taxon>Enterobacteriaceae</taxon>
        <taxon>Cedecea</taxon>
    </lineage>
</organism>
<proteinExistence type="predicted"/>
<dbReference type="HOGENOM" id="CLU_2932796_0_0_6"/>
<dbReference type="Proteomes" id="UP000014585">
    <property type="component" value="Unassembled WGS sequence"/>
</dbReference>